<dbReference type="SUPFAM" id="SSF51445">
    <property type="entry name" value="(Trans)glycosidases"/>
    <property type="match status" value="1"/>
</dbReference>
<dbReference type="PROSITE" id="PS51910">
    <property type="entry name" value="GH18_2"/>
    <property type="match status" value="1"/>
</dbReference>
<dbReference type="InterPro" id="IPR050314">
    <property type="entry name" value="Glycosyl_Hydrlase_18"/>
</dbReference>
<dbReference type="Proteomes" id="UP000807353">
    <property type="component" value="Unassembled WGS sequence"/>
</dbReference>
<evidence type="ECO:0000256" key="11">
    <source>
        <dbReference type="SAM" id="SignalP"/>
    </source>
</evidence>
<evidence type="ECO:0000256" key="4">
    <source>
        <dbReference type="ARBA" id="ARBA00023024"/>
    </source>
</evidence>
<dbReference type="EMBL" id="MU150249">
    <property type="protein sequence ID" value="KAF9465227.1"/>
    <property type="molecule type" value="Genomic_DNA"/>
</dbReference>
<feature type="domain" description="Chitin-binding type-1" evidence="12">
    <location>
        <begin position="103"/>
        <end position="146"/>
    </location>
</feature>
<evidence type="ECO:0000256" key="2">
    <source>
        <dbReference type="ARBA" id="ARBA00022669"/>
    </source>
</evidence>
<dbReference type="PROSITE" id="PS50941">
    <property type="entry name" value="CHIT_BIND_I_2"/>
    <property type="match status" value="1"/>
</dbReference>
<name>A0A9P5Y7X5_9AGAR</name>
<keyword evidence="11" id="KW-0732">Signal</keyword>
<dbReference type="InterPro" id="IPR018371">
    <property type="entry name" value="Chitin-binding_1_CS"/>
</dbReference>
<feature type="disulfide bond" evidence="8">
    <location>
        <begin position="140"/>
        <end position="144"/>
    </location>
</feature>
<evidence type="ECO:0000313" key="15">
    <source>
        <dbReference type="Proteomes" id="UP000807353"/>
    </source>
</evidence>
<dbReference type="CDD" id="cd00035">
    <property type="entry name" value="ChtBD1"/>
    <property type="match status" value="1"/>
</dbReference>
<evidence type="ECO:0008006" key="16">
    <source>
        <dbReference type="Google" id="ProtNLM"/>
    </source>
</evidence>
<dbReference type="PROSITE" id="PS01095">
    <property type="entry name" value="GH18_1"/>
    <property type="match status" value="1"/>
</dbReference>
<dbReference type="InterPro" id="IPR011583">
    <property type="entry name" value="Chitinase_II/V-like_cat"/>
</dbReference>
<dbReference type="Gene3D" id="3.10.50.10">
    <property type="match status" value="1"/>
</dbReference>
<evidence type="ECO:0000259" key="12">
    <source>
        <dbReference type="PROSITE" id="PS50941"/>
    </source>
</evidence>
<dbReference type="OrthoDB" id="73875at2759"/>
<gene>
    <name evidence="14" type="ORF">BDZ94DRAFT_1307367</name>
</gene>
<dbReference type="InterPro" id="IPR017853">
    <property type="entry name" value="GH"/>
</dbReference>
<keyword evidence="2 8" id="KW-0147">Chitin-binding</keyword>
<dbReference type="Pfam" id="PF00704">
    <property type="entry name" value="Glyco_hydro_18"/>
    <property type="match status" value="1"/>
</dbReference>
<dbReference type="InterPro" id="IPR029070">
    <property type="entry name" value="Chitinase_insertion_sf"/>
</dbReference>
<dbReference type="InterPro" id="IPR001223">
    <property type="entry name" value="Glyco_hydro18_cat"/>
</dbReference>
<feature type="compositionally biased region" description="Low complexity" evidence="10">
    <location>
        <begin position="770"/>
        <end position="779"/>
    </location>
</feature>
<feature type="region of interest" description="Disordered" evidence="10">
    <location>
        <begin position="742"/>
        <end position="779"/>
    </location>
</feature>
<evidence type="ECO:0000256" key="1">
    <source>
        <dbReference type="ARBA" id="ARBA00000822"/>
    </source>
</evidence>
<dbReference type="GO" id="GO:0008843">
    <property type="term" value="F:endochitinase activity"/>
    <property type="evidence" value="ECO:0007669"/>
    <property type="project" value="UniProtKB-EC"/>
</dbReference>
<keyword evidence="15" id="KW-1185">Reference proteome</keyword>
<evidence type="ECO:0000313" key="14">
    <source>
        <dbReference type="EMBL" id="KAF9465227.1"/>
    </source>
</evidence>
<dbReference type="Gene3D" id="3.20.20.80">
    <property type="entry name" value="Glycosidases"/>
    <property type="match status" value="1"/>
</dbReference>
<reference evidence="14" key="1">
    <citation type="submission" date="2020-11" db="EMBL/GenBank/DDBJ databases">
        <authorList>
            <consortium name="DOE Joint Genome Institute"/>
            <person name="Ahrendt S."/>
            <person name="Riley R."/>
            <person name="Andreopoulos W."/>
            <person name="Labutti K."/>
            <person name="Pangilinan J."/>
            <person name="Ruiz-Duenas F.J."/>
            <person name="Barrasa J.M."/>
            <person name="Sanchez-Garcia M."/>
            <person name="Camarero S."/>
            <person name="Miyauchi S."/>
            <person name="Serrano A."/>
            <person name="Linde D."/>
            <person name="Babiker R."/>
            <person name="Drula E."/>
            <person name="Ayuso-Fernandez I."/>
            <person name="Pacheco R."/>
            <person name="Padilla G."/>
            <person name="Ferreira P."/>
            <person name="Barriuso J."/>
            <person name="Kellner H."/>
            <person name="Castanera R."/>
            <person name="Alfaro M."/>
            <person name="Ramirez L."/>
            <person name="Pisabarro A.G."/>
            <person name="Kuo A."/>
            <person name="Tritt A."/>
            <person name="Lipzen A."/>
            <person name="He G."/>
            <person name="Yan M."/>
            <person name="Ng V."/>
            <person name="Cullen D."/>
            <person name="Martin F."/>
            <person name="Rosso M.-N."/>
            <person name="Henrissat B."/>
            <person name="Hibbett D."/>
            <person name="Martinez A.T."/>
            <person name="Grigoriev I.V."/>
        </authorList>
    </citation>
    <scope>NUCLEOTIDE SEQUENCE</scope>
    <source>
        <strain evidence="14">CBS 247.69</strain>
    </source>
</reference>
<feature type="disulfide bond" evidence="8">
    <location>
        <begin position="122"/>
        <end position="136"/>
    </location>
</feature>
<dbReference type="PROSITE" id="PS00026">
    <property type="entry name" value="CHIT_BIND_I_1"/>
    <property type="match status" value="1"/>
</dbReference>
<keyword evidence="7" id="KW-0624">Polysaccharide degradation</keyword>
<keyword evidence="6 9" id="KW-0326">Glycosidase</keyword>
<keyword evidence="5" id="KW-0119">Carbohydrate metabolism</keyword>
<accession>A0A9P5Y7X5</accession>
<dbReference type="GO" id="GO:0000272">
    <property type="term" value="P:polysaccharide catabolic process"/>
    <property type="evidence" value="ECO:0007669"/>
    <property type="project" value="UniProtKB-KW"/>
</dbReference>
<feature type="domain" description="GH18" evidence="13">
    <location>
        <begin position="161"/>
        <end position="519"/>
    </location>
</feature>
<keyword evidence="8" id="KW-1015">Disulfide bond</keyword>
<dbReference type="GO" id="GO:0006032">
    <property type="term" value="P:chitin catabolic process"/>
    <property type="evidence" value="ECO:0007669"/>
    <property type="project" value="UniProtKB-KW"/>
</dbReference>
<evidence type="ECO:0000256" key="10">
    <source>
        <dbReference type="SAM" id="MobiDB-lite"/>
    </source>
</evidence>
<dbReference type="SMART" id="SM00270">
    <property type="entry name" value="ChtBD1"/>
    <property type="match status" value="1"/>
</dbReference>
<protein>
    <recommendedName>
        <fullName evidence="16">Chitinase</fullName>
    </recommendedName>
</protein>
<feature type="signal peptide" evidence="11">
    <location>
        <begin position="1"/>
        <end position="20"/>
    </location>
</feature>
<proteinExistence type="predicted"/>
<feature type="chain" id="PRO_5040349665" description="Chitinase" evidence="11">
    <location>
        <begin position="21"/>
        <end position="1699"/>
    </location>
</feature>
<dbReference type="SUPFAM" id="SSF54556">
    <property type="entry name" value="Chitinase insertion domain"/>
    <property type="match status" value="1"/>
</dbReference>
<dbReference type="SMART" id="SM00636">
    <property type="entry name" value="Glyco_18"/>
    <property type="match status" value="1"/>
</dbReference>
<organism evidence="14 15">
    <name type="scientific">Collybia nuda</name>
    <dbReference type="NCBI Taxonomy" id="64659"/>
    <lineage>
        <taxon>Eukaryota</taxon>
        <taxon>Fungi</taxon>
        <taxon>Dikarya</taxon>
        <taxon>Basidiomycota</taxon>
        <taxon>Agaricomycotina</taxon>
        <taxon>Agaricomycetes</taxon>
        <taxon>Agaricomycetidae</taxon>
        <taxon>Agaricales</taxon>
        <taxon>Tricholomatineae</taxon>
        <taxon>Clitocybaceae</taxon>
        <taxon>Collybia</taxon>
    </lineage>
</organism>
<evidence type="ECO:0000256" key="8">
    <source>
        <dbReference type="PROSITE-ProRule" id="PRU00261"/>
    </source>
</evidence>
<feature type="disulfide bond" evidence="8">
    <location>
        <begin position="117"/>
        <end position="129"/>
    </location>
</feature>
<dbReference type="Pfam" id="PF00187">
    <property type="entry name" value="Chitin_bind_1"/>
    <property type="match status" value="1"/>
</dbReference>
<dbReference type="InterPro" id="IPR001002">
    <property type="entry name" value="Chitin-bd_1"/>
</dbReference>
<evidence type="ECO:0000259" key="13">
    <source>
        <dbReference type="PROSITE" id="PS51910"/>
    </source>
</evidence>
<dbReference type="SUPFAM" id="SSF57016">
    <property type="entry name" value="Plant lectins/antimicrobial peptides"/>
    <property type="match status" value="1"/>
</dbReference>
<keyword evidence="4" id="KW-0146">Chitin degradation</keyword>
<keyword evidence="3 9" id="KW-0378">Hydrolase</keyword>
<dbReference type="PANTHER" id="PTHR11177">
    <property type="entry name" value="CHITINASE"/>
    <property type="match status" value="1"/>
</dbReference>
<dbReference type="InterPro" id="IPR036861">
    <property type="entry name" value="Endochitinase-like_sf"/>
</dbReference>
<sequence length="1699" mass="184764">MPPLSRLSSWITLIPYGVLGETMIQCVKITRPDVADTSKVAVAVARAQAPSNTSTLPVVAFAGKHSPSPLSTAFLAHITLRFGPSFCETVATGGPCTSHCDAQAECGEFAAAENITCPLNVCCSQFGFCGTTDEFCGSGCQSNCNPPGQFSCGDDQQTALHRRIGYYEGWAVQSSSRACDSYPPESISAETFTHINFAFALISNNFEIMEMSPGDSALWVRTTNLKQRNAALKVFLSIGGWKFNDPPSQNIFSNLVGSAESTNTFIASALNILQTYGFDGIDVDWEYPVANDRGGAPEDKSNFPIFMAKVKAAFASHGYGLTFTAPSSYWYLQHFDLPALLESADWVNVMTYDLHGTWDGNDPYIGKVVLAHTNLTEIQQTMQLFANVGISPSSMVLGIGFYGRSFQLASSHCTTPGCAFIGGAAAGICSLNSGTLMFAEIETIITQLSLEPVLVEADAIKYIVWNDDQWVSYDDTQTLQMKLDYANSICLGGTMIWSVDQDDSSFTALHGLYSDVNINAPSSIDSGNQCQITGCGQGCPDKYESLTTLTQNPSLTSSCDPKNPARLCCPIGNAPQSCFWRGGGGQVCNAQCNVGEIVMALDEVGDGSTPTCVQGYKALCCQSGQGDIGDCFGTGCGENECVSNYEVQTFVKQGSADNGGCEANQAPPVAPHDVIGYTDCHWTGDVPGCFNAVCSPGQVAVYAGFLPVPEDWVFPQFSPINGEGISETATFTVDFDDNIGPADSSSFGAGSSGESDDGDENDSPFGEVFISSPNPSSVSSVSIESDWVLTDCLRSSDQPQTVLAYCSKPMDDTESGCGHVFIGNAKHTIVRMPKSCGLGPYARIKSFEIHPDQTVLSPVHMKKKPVSEPVYSFSFDYQFSVIPPENGPIMMRADMTDMPGYWECRDAMVNSPPEDTTTRRKRDYHKPTELEKRWFGPFDSWLQRLNTLSTGDGSERNFHWSDTYTIFHQEEQCPNFSSSLDISVSGSASITSAFGYYLEATIIPPAIQECYVYFKAGMAEAHYDTERAEIASFGFPGLYYPGLLTLGPSLHLYAQITGQLSMGGRFSASVGYQFSEVDISLGKKDRNSNEDNPPTSSNSEGNNQGVDYALAANVNLDGNVEVPSLQLGLSVLGGAVMDAQVFVEADLYAGLSVNGSVSSTSAAKICVNPHYGVNLNIGLTGSVLFWESNPQSYNVYNADFDFADKCFTSFTEPHTSENTLKRSETGYHDKQIKYAGHVVARTTALHSPEPAYIEHKSVTSRSTYRRDLEMPLNSWSIKDHPKNLSKLEKRGGVPFLPGNIGCPTINDQINDGLKGKDCSIYSNDPTDLDPNQLADRVARRAQQATPHLTNSSQSHFHDFVEGSQVSSCNVQIPIPAYQNTPVTAYYDLASPGTLSPAFKDYTPVPPVSLGTTAKGQPRLTTAKGAPVYAREHVYEESLAGLFVDYLEQSQGLWLNSEQDNDWCNWVEQNLRSLPIPAYFDNPLENPNSQSVFTLLGNCYPQNGIDFMPILEQEANKAKNLAMYDGERRLNNLGTKQFRDISNTDWTNKCPSAKVALLRSAAGVISYMNAFPIKQDFLRVNRCIRQVWASWYPLYSASNVDAPDKGNIDVPKLYDNWIHTIVAGMAPWLKSEVDRIIPSVLDPADVFLSFNNAVDNFALTQQIPQGITFTEDVGITHTILSAQIANQIGNINWLSSLPAH</sequence>
<dbReference type="GO" id="GO:0008061">
    <property type="term" value="F:chitin binding"/>
    <property type="evidence" value="ECO:0007669"/>
    <property type="project" value="UniProtKB-UniRule"/>
</dbReference>
<dbReference type="Gene3D" id="3.30.60.10">
    <property type="entry name" value="Endochitinase-like"/>
    <property type="match status" value="1"/>
</dbReference>
<evidence type="ECO:0000256" key="7">
    <source>
        <dbReference type="ARBA" id="ARBA00023326"/>
    </source>
</evidence>
<dbReference type="PANTHER" id="PTHR11177:SF397">
    <property type="entry name" value="CHITINASE"/>
    <property type="match status" value="1"/>
</dbReference>
<evidence type="ECO:0000256" key="5">
    <source>
        <dbReference type="ARBA" id="ARBA00023277"/>
    </source>
</evidence>
<feature type="region of interest" description="Disordered" evidence="10">
    <location>
        <begin position="1083"/>
        <end position="1103"/>
    </location>
</feature>
<comment type="caution">
    <text evidence="8">Lacks conserved residue(s) required for the propagation of feature annotation.</text>
</comment>
<feature type="compositionally biased region" description="Polar residues" evidence="10">
    <location>
        <begin position="1090"/>
        <end position="1103"/>
    </location>
</feature>
<evidence type="ECO:0000256" key="9">
    <source>
        <dbReference type="RuleBase" id="RU000489"/>
    </source>
</evidence>
<evidence type="ECO:0000256" key="6">
    <source>
        <dbReference type="ARBA" id="ARBA00023295"/>
    </source>
</evidence>
<evidence type="ECO:0000256" key="3">
    <source>
        <dbReference type="ARBA" id="ARBA00022801"/>
    </source>
</evidence>
<comment type="catalytic activity">
    <reaction evidence="1">
        <text>Random endo-hydrolysis of N-acetyl-beta-D-glucosaminide (1-&gt;4)-beta-linkages in chitin and chitodextrins.</text>
        <dbReference type="EC" id="3.2.1.14"/>
    </reaction>
</comment>
<dbReference type="InterPro" id="IPR001579">
    <property type="entry name" value="Glyco_hydro_18_chit_AS"/>
</dbReference>
<comment type="caution">
    <text evidence="14">The sequence shown here is derived from an EMBL/GenBank/DDBJ whole genome shotgun (WGS) entry which is preliminary data.</text>
</comment>
<feature type="compositionally biased region" description="Low complexity" evidence="10">
    <location>
        <begin position="742"/>
        <end position="753"/>
    </location>
</feature>